<proteinExistence type="predicted"/>
<dbReference type="GO" id="GO:0007165">
    <property type="term" value="P:signal transduction"/>
    <property type="evidence" value="ECO:0000318"/>
    <property type="project" value="GO_Central"/>
</dbReference>
<protein>
    <submittedName>
        <fullName evidence="6">TKL family protein kinase</fullName>
    </submittedName>
</protein>
<dbReference type="VEuPathDB" id="TrichDB:TVAG_478740"/>
<dbReference type="OrthoDB" id="4062651at2759"/>
<dbReference type="STRING" id="5722.A2DZZ0"/>
<keyword evidence="2 4" id="KW-0547">Nucleotide-binding</keyword>
<dbReference type="InterPro" id="IPR000719">
    <property type="entry name" value="Prot_kinase_dom"/>
</dbReference>
<evidence type="ECO:0000313" key="7">
    <source>
        <dbReference type="Proteomes" id="UP000001542"/>
    </source>
</evidence>
<dbReference type="Gene3D" id="1.25.10.10">
    <property type="entry name" value="Leucine-rich Repeat Variant"/>
    <property type="match status" value="2"/>
</dbReference>
<evidence type="ECO:0000256" key="2">
    <source>
        <dbReference type="ARBA" id="ARBA00022741"/>
    </source>
</evidence>
<dbReference type="SUPFAM" id="SSF48371">
    <property type="entry name" value="ARM repeat"/>
    <property type="match status" value="1"/>
</dbReference>
<dbReference type="EMBL" id="DS113276">
    <property type="protein sequence ID" value="EAY14049.1"/>
    <property type="molecule type" value="Genomic_DNA"/>
</dbReference>
<sequence length="938" mass="104445">MDPDTSREQEKVLDPSIIAKQLSPFEQWEIEHEDLELQKRIGSGGFAEVFYGYRKSDGTVVAIKRLRNQQFDAKMLEMFKREVGILAGLRHFAILPFVGACTKPPFCIVTEFMSGGSLFSRLHTKEITNRLSPTQLSIIALGVAYGMAFLHDNQMLHRDLKSLNILLDAENFPKICDFGMARAKSNSSEPMTGEIGTSQWMAPEVLISQKYDEKADVYSYGIILWEMLTGDVPYRGLRDIQIAMSVVNQNNRPKIPKNCPHNLEKFIRICWDSDPSKRPDFNTIVRALESGAISFPGTDITKLKAYVAQISSGVEDHIDLDEASSVEIDVKSLTNARLADLLNGFINGTGTILPLIAALNDEENLKKVAKLDVMPLLVKKIATCTDSHASTCLIALTAELFRDESQIEPFIKNGGPIATLDILTRLSTSSIPQLLDCLLVIAKHSNVSFTASHIQKVSPFLLVADLSTRENALNLLDLILQRKLYEEVDAFNPSIENLIRNAAPESKTDLLKKVLVLMLKLSLFSSVKQQMKNSDGIDRVCPLIAHENTSIISMSLKLIRNLLDDQTTPKLHTISEFVRSFPGAVSNGDINVQREALQTLSCMMRYQQLYKEVSQIRTFPGSFSQLISGFDQINKILSLDLCYKFCVDKATEPLFKAMMHMFLVCLDNDKDDDNCLVLASSCATALIASENLEIVNNSDSQILKNFLSKSLENKNLLVVESGLRMIGTLSTSIDGANLMDEWGISVVVSDLMKKSDNEEIRSLSVMCMAAMSAAIPDAKVMLDSVETFFEMSRISNFGVYPLICISNVTVDPNCAAACVPFLRDLLNLLKNGDKNTRKRALSTIHRILITPEASDILDDKTNIIELIKSTFEFWKTDDASILSDIFDSVSAVSVPCKVMMENGMLDVIVQKLKSCKINDPMRPKLIRIKSRLTPSKNN</sequence>
<accession>A2DZZ0</accession>
<dbReference type="GO" id="GO:0005737">
    <property type="term" value="C:cytoplasm"/>
    <property type="evidence" value="ECO:0000318"/>
    <property type="project" value="GO_Central"/>
</dbReference>
<dbReference type="PROSITE" id="PS00108">
    <property type="entry name" value="PROTEIN_KINASE_ST"/>
    <property type="match status" value="1"/>
</dbReference>
<dbReference type="InterPro" id="IPR011009">
    <property type="entry name" value="Kinase-like_dom_sf"/>
</dbReference>
<dbReference type="GO" id="GO:0004672">
    <property type="term" value="F:protein kinase activity"/>
    <property type="evidence" value="ECO:0000318"/>
    <property type="project" value="GO_Central"/>
</dbReference>
<dbReference type="SMR" id="A2DZZ0"/>
<dbReference type="Pfam" id="PF07714">
    <property type="entry name" value="PK_Tyr_Ser-Thr"/>
    <property type="match status" value="1"/>
</dbReference>
<dbReference type="InterPro" id="IPR011989">
    <property type="entry name" value="ARM-like"/>
</dbReference>
<gene>
    <name evidence="6" type="ORF">TVAG_478740</name>
</gene>
<dbReference type="CDD" id="cd13999">
    <property type="entry name" value="STKc_MAP3K-like"/>
    <property type="match status" value="1"/>
</dbReference>
<keyword evidence="7" id="KW-1185">Reference proteome</keyword>
<keyword evidence="6" id="KW-0808">Transferase</keyword>
<evidence type="ECO:0000259" key="5">
    <source>
        <dbReference type="PROSITE" id="PS50011"/>
    </source>
</evidence>
<dbReference type="InterPro" id="IPR008271">
    <property type="entry name" value="Ser/Thr_kinase_AS"/>
</dbReference>
<name>A2DZZ0_TRIV3</name>
<dbReference type="InterPro" id="IPR017441">
    <property type="entry name" value="Protein_kinase_ATP_BS"/>
</dbReference>
<dbReference type="SUPFAM" id="SSF56112">
    <property type="entry name" value="Protein kinase-like (PK-like)"/>
    <property type="match status" value="1"/>
</dbReference>
<dbReference type="VEuPathDB" id="TrichDB:TVAGG3_0536120"/>
<dbReference type="Gene3D" id="3.30.200.20">
    <property type="entry name" value="Phosphorylase Kinase, domain 1"/>
    <property type="match status" value="1"/>
</dbReference>
<dbReference type="InterPro" id="IPR016024">
    <property type="entry name" value="ARM-type_fold"/>
</dbReference>
<feature type="binding site" evidence="4">
    <location>
        <position position="64"/>
    </location>
    <ligand>
        <name>ATP</name>
        <dbReference type="ChEBI" id="CHEBI:30616"/>
    </ligand>
</feature>
<dbReference type="KEGG" id="tva:4772037"/>
<dbReference type="PROSITE" id="PS00107">
    <property type="entry name" value="PROTEIN_KINASE_ATP"/>
    <property type="match status" value="1"/>
</dbReference>
<evidence type="ECO:0000256" key="3">
    <source>
        <dbReference type="ARBA" id="ARBA00022840"/>
    </source>
</evidence>
<keyword evidence="6" id="KW-0418">Kinase</keyword>
<dbReference type="PANTHER" id="PTHR44329">
    <property type="entry name" value="SERINE/THREONINE-PROTEIN KINASE TNNI3K-RELATED"/>
    <property type="match status" value="1"/>
</dbReference>
<evidence type="ECO:0000256" key="1">
    <source>
        <dbReference type="ARBA" id="ARBA00022527"/>
    </source>
</evidence>
<reference evidence="6" key="1">
    <citation type="submission" date="2006-10" db="EMBL/GenBank/DDBJ databases">
        <authorList>
            <person name="Amadeo P."/>
            <person name="Zhao Q."/>
            <person name="Wortman J."/>
            <person name="Fraser-Liggett C."/>
            <person name="Carlton J."/>
        </authorList>
    </citation>
    <scope>NUCLEOTIDE SEQUENCE</scope>
    <source>
        <strain evidence="6">G3</strain>
    </source>
</reference>
<feature type="domain" description="Protein kinase" evidence="5">
    <location>
        <begin position="35"/>
        <end position="293"/>
    </location>
</feature>
<dbReference type="eggNOG" id="KOG0192">
    <property type="taxonomic scope" value="Eukaryota"/>
</dbReference>
<dbReference type="GO" id="GO:0004674">
    <property type="term" value="F:protein serine/threonine kinase activity"/>
    <property type="evidence" value="ECO:0007669"/>
    <property type="project" value="UniProtKB-KW"/>
</dbReference>
<dbReference type="AlphaFoldDB" id="A2DZZ0"/>
<dbReference type="InParanoid" id="A2DZZ0"/>
<dbReference type="RefSeq" id="XP_001326272.1">
    <property type="nucleotide sequence ID" value="XM_001326237.1"/>
</dbReference>
<organism evidence="6 7">
    <name type="scientific">Trichomonas vaginalis (strain ATCC PRA-98 / G3)</name>
    <dbReference type="NCBI Taxonomy" id="412133"/>
    <lineage>
        <taxon>Eukaryota</taxon>
        <taxon>Metamonada</taxon>
        <taxon>Parabasalia</taxon>
        <taxon>Trichomonadida</taxon>
        <taxon>Trichomonadidae</taxon>
        <taxon>Trichomonas</taxon>
    </lineage>
</organism>
<dbReference type="Gene3D" id="1.10.510.10">
    <property type="entry name" value="Transferase(Phosphotransferase) domain 1"/>
    <property type="match status" value="1"/>
</dbReference>
<dbReference type="InterPro" id="IPR051681">
    <property type="entry name" value="Ser/Thr_Kinases-Pseudokinases"/>
</dbReference>
<dbReference type="PROSITE" id="PS50011">
    <property type="entry name" value="PROTEIN_KINASE_DOM"/>
    <property type="match status" value="1"/>
</dbReference>
<keyword evidence="3 4" id="KW-0067">ATP-binding</keyword>
<dbReference type="PRINTS" id="PR00109">
    <property type="entry name" value="TYRKINASE"/>
</dbReference>
<evidence type="ECO:0000313" key="6">
    <source>
        <dbReference type="EMBL" id="EAY14049.1"/>
    </source>
</evidence>
<evidence type="ECO:0000256" key="4">
    <source>
        <dbReference type="PROSITE-ProRule" id="PRU10141"/>
    </source>
</evidence>
<dbReference type="PANTHER" id="PTHR44329:SF214">
    <property type="entry name" value="PROTEIN KINASE DOMAIN-CONTAINING PROTEIN"/>
    <property type="match status" value="1"/>
</dbReference>
<reference evidence="6" key="2">
    <citation type="journal article" date="2007" name="Science">
        <title>Draft genome sequence of the sexually transmitted pathogen Trichomonas vaginalis.</title>
        <authorList>
            <person name="Carlton J.M."/>
            <person name="Hirt R.P."/>
            <person name="Silva J.C."/>
            <person name="Delcher A.L."/>
            <person name="Schatz M."/>
            <person name="Zhao Q."/>
            <person name="Wortman J.R."/>
            <person name="Bidwell S.L."/>
            <person name="Alsmark U.C.M."/>
            <person name="Besteiro S."/>
            <person name="Sicheritz-Ponten T."/>
            <person name="Noel C.J."/>
            <person name="Dacks J.B."/>
            <person name="Foster P.G."/>
            <person name="Simillion C."/>
            <person name="Van de Peer Y."/>
            <person name="Miranda-Saavedra D."/>
            <person name="Barton G.J."/>
            <person name="Westrop G.D."/>
            <person name="Mueller S."/>
            <person name="Dessi D."/>
            <person name="Fiori P.L."/>
            <person name="Ren Q."/>
            <person name="Paulsen I."/>
            <person name="Zhang H."/>
            <person name="Bastida-Corcuera F.D."/>
            <person name="Simoes-Barbosa A."/>
            <person name="Brown M.T."/>
            <person name="Hayes R.D."/>
            <person name="Mukherjee M."/>
            <person name="Okumura C.Y."/>
            <person name="Schneider R."/>
            <person name="Smith A.J."/>
            <person name="Vanacova S."/>
            <person name="Villalvazo M."/>
            <person name="Haas B.J."/>
            <person name="Pertea M."/>
            <person name="Feldblyum T.V."/>
            <person name="Utterback T.R."/>
            <person name="Shu C.L."/>
            <person name="Osoegawa K."/>
            <person name="de Jong P.J."/>
            <person name="Hrdy I."/>
            <person name="Horvathova L."/>
            <person name="Zubacova Z."/>
            <person name="Dolezal P."/>
            <person name="Malik S.B."/>
            <person name="Logsdon J.M. Jr."/>
            <person name="Henze K."/>
            <person name="Gupta A."/>
            <person name="Wang C.C."/>
            <person name="Dunne R.L."/>
            <person name="Upcroft J.A."/>
            <person name="Upcroft P."/>
            <person name="White O."/>
            <person name="Salzberg S.L."/>
            <person name="Tang P."/>
            <person name="Chiu C.-H."/>
            <person name="Lee Y.-S."/>
            <person name="Embley T.M."/>
            <person name="Coombs G.H."/>
            <person name="Mottram J.C."/>
            <person name="Tachezy J."/>
            <person name="Fraser-Liggett C.M."/>
            <person name="Johnson P.J."/>
        </authorList>
    </citation>
    <scope>NUCLEOTIDE SEQUENCE [LARGE SCALE GENOMIC DNA]</scope>
    <source>
        <strain evidence="6">G3</strain>
    </source>
</reference>
<dbReference type="SMART" id="SM00220">
    <property type="entry name" value="S_TKc"/>
    <property type="match status" value="1"/>
</dbReference>
<dbReference type="GO" id="GO:0005524">
    <property type="term" value="F:ATP binding"/>
    <property type="evidence" value="ECO:0007669"/>
    <property type="project" value="UniProtKB-UniRule"/>
</dbReference>
<dbReference type="Proteomes" id="UP000001542">
    <property type="component" value="Unassembled WGS sequence"/>
</dbReference>
<keyword evidence="1" id="KW-0723">Serine/threonine-protein kinase</keyword>
<dbReference type="InterPro" id="IPR001245">
    <property type="entry name" value="Ser-Thr/Tyr_kinase_cat_dom"/>
</dbReference>